<sequence length="156" mass="17932">MTKIITQTDLEQVKVNAANAPRKRANLNLHDSLDANVQRLFIATEPETYIRPHRHSESHKWEMFLVLEGEIDLLIFNDDGELTQRTKMSPTETRVVEIPSNTWHTYVVQKPGTLAIEVKEGGYEPTPEEDFASWSPAENTEQAPVFLEKLRHLQPE</sequence>
<dbReference type="EMBL" id="RXNU01000001">
    <property type="protein sequence ID" value="RTR40827.1"/>
    <property type="molecule type" value="Genomic_DNA"/>
</dbReference>
<protein>
    <submittedName>
        <fullName evidence="2">Cupin fold metalloprotein, WbuC family</fullName>
    </submittedName>
</protein>
<dbReference type="InterPro" id="IPR027565">
    <property type="entry name" value="Cupin_WbuC"/>
</dbReference>
<name>A0A431WZ79_9GAMM</name>
<dbReference type="Pfam" id="PF19480">
    <property type="entry name" value="DUF6016"/>
    <property type="match status" value="1"/>
</dbReference>
<dbReference type="CDD" id="cd07005">
    <property type="entry name" value="cupin_WbuC-like"/>
    <property type="match status" value="1"/>
</dbReference>
<keyword evidence="3" id="KW-1185">Reference proteome</keyword>
<dbReference type="Gene3D" id="2.60.120.10">
    <property type="entry name" value="Jelly Rolls"/>
    <property type="match status" value="1"/>
</dbReference>
<dbReference type="NCBIfam" id="TIGR04366">
    <property type="entry name" value="cupin_WbuC"/>
    <property type="match status" value="1"/>
</dbReference>
<dbReference type="InterPro" id="IPR011051">
    <property type="entry name" value="RmlC_Cupin_sf"/>
</dbReference>
<reference evidence="2 3" key="1">
    <citation type="submission" date="2018-12" db="EMBL/GenBank/DDBJ databases">
        <authorList>
            <person name="Yu L."/>
        </authorList>
    </citation>
    <scope>NUCLEOTIDE SEQUENCE [LARGE SCALE GENOMIC DNA]</scope>
    <source>
        <strain evidence="2 3">HAW-EB2</strain>
    </source>
</reference>
<dbReference type="Proteomes" id="UP000267448">
    <property type="component" value="Unassembled WGS sequence"/>
</dbReference>
<organism evidence="2 3">
    <name type="scientific">Shewanella canadensis</name>
    <dbReference type="NCBI Taxonomy" id="271096"/>
    <lineage>
        <taxon>Bacteria</taxon>
        <taxon>Pseudomonadati</taxon>
        <taxon>Pseudomonadota</taxon>
        <taxon>Gammaproteobacteria</taxon>
        <taxon>Alteromonadales</taxon>
        <taxon>Shewanellaceae</taxon>
        <taxon>Shewanella</taxon>
    </lineage>
</organism>
<dbReference type="InterPro" id="IPR014710">
    <property type="entry name" value="RmlC-like_jellyroll"/>
</dbReference>
<evidence type="ECO:0000259" key="1">
    <source>
        <dbReference type="Pfam" id="PF19480"/>
    </source>
</evidence>
<dbReference type="AlphaFoldDB" id="A0A431WZ79"/>
<evidence type="ECO:0000313" key="2">
    <source>
        <dbReference type="EMBL" id="RTR40827.1"/>
    </source>
</evidence>
<comment type="caution">
    <text evidence="2">The sequence shown here is derived from an EMBL/GenBank/DDBJ whole genome shotgun (WGS) entry which is preliminary data.</text>
</comment>
<dbReference type="SUPFAM" id="SSF51182">
    <property type="entry name" value="RmlC-like cupins"/>
    <property type="match status" value="1"/>
</dbReference>
<accession>A0A431WZ79</accession>
<evidence type="ECO:0000313" key="3">
    <source>
        <dbReference type="Proteomes" id="UP000267448"/>
    </source>
</evidence>
<gene>
    <name evidence="2" type="ORF">EKG38_02630</name>
</gene>
<dbReference type="OrthoDB" id="981227at2"/>
<proteinExistence type="predicted"/>
<dbReference type="RefSeq" id="WP_126518380.1">
    <property type="nucleotide sequence ID" value="NZ_RXNU01000001.1"/>
</dbReference>
<feature type="domain" description="Cupin fold metalloprotein WbuC cupin" evidence="1">
    <location>
        <begin position="5"/>
        <end position="88"/>
    </location>
</feature>
<dbReference type="InterPro" id="IPR046058">
    <property type="entry name" value="WbuC_cupin"/>
</dbReference>